<keyword evidence="2" id="KW-1185">Reference proteome</keyword>
<protein>
    <recommendedName>
        <fullName evidence="3">DUF779 domain-containing protein</fullName>
    </recommendedName>
</protein>
<gene>
    <name evidence="1" type="ORF">EV672_101297</name>
</gene>
<comment type="caution">
    <text evidence="1">The sequence shown here is derived from an EMBL/GenBank/DDBJ whole genome shotgun (WGS) entry which is preliminary data.</text>
</comment>
<reference evidence="1 2" key="1">
    <citation type="submission" date="2019-03" db="EMBL/GenBank/DDBJ databases">
        <title>Genomic Encyclopedia of Type Strains, Phase IV (KMG-IV): sequencing the most valuable type-strain genomes for metagenomic binning, comparative biology and taxonomic classification.</title>
        <authorList>
            <person name="Goeker M."/>
        </authorList>
    </citation>
    <scope>NUCLEOTIDE SEQUENCE [LARGE SCALE GENOMIC DNA]</scope>
    <source>
        <strain evidence="1 2">DSM 11901</strain>
    </source>
</reference>
<dbReference type="Proteomes" id="UP000294593">
    <property type="component" value="Unassembled WGS sequence"/>
</dbReference>
<organism evidence="1 2">
    <name type="scientific">Aquabacterium commune</name>
    <dbReference type="NCBI Taxonomy" id="70586"/>
    <lineage>
        <taxon>Bacteria</taxon>
        <taxon>Pseudomonadati</taxon>
        <taxon>Pseudomonadota</taxon>
        <taxon>Betaproteobacteria</taxon>
        <taxon>Burkholderiales</taxon>
        <taxon>Aquabacterium</taxon>
    </lineage>
</organism>
<name>A0A4R6RN79_9BURK</name>
<dbReference type="PIRSF" id="PIRSF009151">
    <property type="entry name" value="DUF779"/>
    <property type="match status" value="1"/>
</dbReference>
<dbReference type="Pfam" id="PF05610">
    <property type="entry name" value="DUF779"/>
    <property type="match status" value="1"/>
</dbReference>
<proteinExistence type="predicted"/>
<sequence length="132" mass="14104">MATVVRVTATPEALAVIERLQAAHGSLMFYQSSGCCDGSSPMCLVEGEMLLSPTDIRLGEIGGVGFHMSPSQFAYWQHAQLTVDVVKGHGDSFSLESSLGLCFVTRSRLFTDEETAALAHQAVPQFGLHAST</sequence>
<dbReference type="InterPro" id="IPR008497">
    <property type="entry name" value="DUF779"/>
</dbReference>
<dbReference type="EMBL" id="SNXW01000001">
    <property type="protein sequence ID" value="TDP88153.1"/>
    <property type="molecule type" value="Genomic_DNA"/>
</dbReference>
<accession>A0A4R6RN79</accession>
<evidence type="ECO:0000313" key="1">
    <source>
        <dbReference type="EMBL" id="TDP88153.1"/>
    </source>
</evidence>
<dbReference type="RefSeq" id="WP_133605799.1">
    <property type="nucleotide sequence ID" value="NZ_SNXW01000001.1"/>
</dbReference>
<evidence type="ECO:0008006" key="3">
    <source>
        <dbReference type="Google" id="ProtNLM"/>
    </source>
</evidence>
<dbReference type="AlphaFoldDB" id="A0A4R6RN79"/>
<evidence type="ECO:0000313" key="2">
    <source>
        <dbReference type="Proteomes" id="UP000294593"/>
    </source>
</evidence>
<dbReference type="OrthoDB" id="3725739at2"/>